<dbReference type="Proteomes" id="UP001385951">
    <property type="component" value="Unassembled WGS sequence"/>
</dbReference>
<keyword evidence="4" id="KW-1185">Reference proteome</keyword>
<proteinExistence type="predicted"/>
<feature type="compositionally biased region" description="Polar residues" evidence="1">
    <location>
        <begin position="457"/>
        <end position="466"/>
    </location>
</feature>
<sequence length="466" mass="52066">MRLRWVIRYGDLDMINQNYSLAGDVLGRRTAGIEPGDSSDAFAIIQNASQDGFDEIVPLGCIFDGNTDGPSVVHVNIASSEASGCDIALSHPAMRTEVFHQARTRVIAVNRGSQLFQVGVKPVRDLLKAMYDGVEALRSLINERNEIRYDFSGYGVLTYAKYAKNNCCALFIEADNSILLKSVDADTAPKFHKKPPFRMGTPRYIARAVSKGSPIDNINCGIMFTTMPELAGKAKEVYVNSYGQNTYDAYTDTVPNTAHGGKLPEERDRAPSFFHRPDHDVESIFWVLVSSVIMAKPLDAPDEPSSTFVEVWEILKDHIIKKSQTFDPRNFLLLMTQNIWLEILHPKLSPIVKMMYLLAKQVCPEYGLLNPPPKPDHLHEAFRRIILEQILSMGEDPIPLMPNVTRSIPVQDGSEDEDNDSTLDSEAEPSAHPSKKRKTGDDGNFERRSKLGRYTKGISSSTLFKE</sequence>
<accession>A0AAW0GF42</accession>
<feature type="region of interest" description="Disordered" evidence="1">
    <location>
        <begin position="402"/>
        <end position="466"/>
    </location>
</feature>
<dbReference type="AlphaFoldDB" id="A0AAW0GF42"/>
<protein>
    <recommendedName>
        <fullName evidence="2">Fungal-type protein kinase domain-containing protein</fullName>
    </recommendedName>
</protein>
<name>A0AAW0GF42_9APHY</name>
<dbReference type="InterPro" id="IPR040976">
    <property type="entry name" value="Pkinase_fungal"/>
</dbReference>
<dbReference type="Pfam" id="PF17667">
    <property type="entry name" value="Pkinase_fungal"/>
    <property type="match status" value="1"/>
</dbReference>
<gene>
    <name evidence="3" type="ORF">QCA50_006896</name>
</gene>
<organism evidence="3 4">
    <name type="scientific">Cerrena zonata</name>
    <dbReference type="NCBI Taxonomy" id="2478898"/>
    <lineage>
        <taxon>Eukaryota</taxon>
        <taxon>Fungi</taxon>
        <taxon>Dikarya</taxon>
        <taxon>Basidiomycota</taxon>
        <taxon>Agaricomycotina</taxon>
        <taxon>Agaricomycetes</taxon>
        <taxon>Polyporales</taxon>
        <taxon>Cerrenaceae</taxon>
        <taxon>Cerrena</taxon>
    </lineage>
</organism>
<evidence type="ECO:0000313" key="4">
    <source>
        <dbReference type="Proteomes" id="UP001385951"/>
    </source>
</evidence>
<evidence type="ECO:0000259" key="2">
    <source>
        <dbReference type="Pfam" id="PF17667"/>
    </source>
</evidence>
<feature type="compositionally biased region" description="Basic and acidic residues" evidence="1">
    <location>
        <begin position="439"/>
        <end position="449"/>
    </location>
</feature>
<feature type="domain" description="Fungal-type protein kinase" evidence="2">
    <location>
        <begin position="92"/>
        <end position="290"/>
    </location>
</feature>
<evidence type="ECO:0000313" key="3">
    <source>
        <dbReference type="EMBL" id="KAK7690242.1"/>
    </source>
</evidence>
<dbReference type="EMBL" id="JASBNA010000007">
    <property type="protein sequence ID" value="KAK7690242.1"/>
    <property type="molecule type" value="Genomic_DNA"/>
</dbReference>
<comment type="caution">
    <text evidence="3">The sequence shown here is derived from an EMBL/GenBank/DDBJ whole genome shotgun (WGS) entry which is preliminary data.</text>
</comment>
<feature type="compositionally biased region" description="Acidic residues" evidence="1">
    <location>
        <begin position="413"/>
        <end position="427"/>
    </location>
</feature>
<evidence type="ECO:0000256" key="1">
    <source>
        <dbReference type="SAM" id="MobiDB-lite"/>
    </source>
</evidence>
<reference evidence="3 4" key="1">
    <citation type="submission" date="2022-09" db="EMBL/GenBank/DDBJ databases">
        <authorList>
            <person name="Palmer J.M."/>
        </authorList>
    </citation>
    <scope>NUCLEOTIDE SEQUENCE [LARGE SCALE GENOMIC DNA]</scope>
    <source>
        <strain evidence="3 4">DSM 7382</strain>
    </source>
</reference>